<keyword evidence="4" id="KW-1185">Reference proteome</keyword>
<evidence type="ECO:0000313" key="3">
    <source>
        <dbReference type="EMBL" id="MCZ4281098.1"/>
    </source>
</evidence>
<keyword evidence="1" id="KW-0812">Transmembrane</keyword>
<dbReference type="PANTHER" id="PTHR40547:SF1">
    <property type="entry name" value="SLL0298 PROTEIN"/>
    <property type="match status" value="1"/>
</dbReference>
<evidence type="ECO:0000313" key="4">
    <source>
        <dbReference type="Proteomes" id="UP001069802"/>
    </source>
</evidence>
<dbReference type="RefSeq" id="WP_269423278.1">
    <property type="nucleotide sequence ID" value="NZ_JAPWGY010000003.1"/>
</dbReference>
<dbReference type="PANTHER" id="PTHR40547">
    <property type="entry name" value="SLL0298 PROTEIN"/>
    <property type="match status" value="1"/>
</dbReference>
<protein>
    <submittedName>
        <fullName evidence="3">DUF2062 domain-containing protein</fullName>
    </submittedName>
</protein>
<dbReference type="EMBL" id="JAPWGY010000003">
    <property type="protein sequence ID" value="MCZ4281098.1"/>
    <property type="molecule type" value="Genomic_DNA"/>
</dbReference>
<feature type="domain" description="DUF2062" evidence="2">
    <location>
        <begin position="33"/>
        <end position="189"/>
    </location>
</feature>
<accession>A0ABT4LJ26</accession>
<dbReference type="InterPro" id="IPR018639">
    <property type="entry name" value="DUF2062"/>
</dbReference>
<comment type="caution">
    <text evidence="3">The sequence shown here is derived from an EMBL/GenBank/DDBJ whole genome shotgun (WGS) entry which is preliminary data.</text>
</comment>
<feature type="transmembrane region" description="Helical" evidence="1">
    <location>
        <begin position="83"/>
        <end position="105"/>
    </location>
</feature>
<feature type="transmembrane region" description="Helical" evidence="1">
    <location>
        <begin position="158"/>
        <end position="181"/>
    </location>
</feature>
<evidence type="ECO:0000256" key="1">
    <source>
        <dbReference type="SAM" id="Phobius"/>
    </source>
</evidence>
<evidence type="ECO:0000259" key="2">
    <source>
        <dbReference type="Pfam" id="PF09835"/>
    </source>
</evidence>
<keyword evidence="1" id="KW-0472">Membrane</keyword>
<reference evidence="3" key="1">
    <citation type="submission" date="2022-12" db="EMBL/GenBank/DDBJ databases">
        <title>Bacterial isolates from different developmental stages of Nematostella vectensis.</title>
        <authorList>
            <person name="Fraune S."/>
        </authorList>
    </citation>
    <scope>NUCLEOTIDE SEQUENCE</scope>
    <source>
        <strain evidence="3">G21630-S1</strain>
    </source>
</reference>
<organism evidence="3 4">
    <name type="scientific">Kiloniella laminariae</name>
    <dbReference type="NCBI Taxonomy" id="454162"/>
    <lineage>
        <taxon>Bacteria</taxon>
        <taxon>Pseudomonadati</taxon>
        <taxon>Pseudomonadota</taxon>
        <taxon>Alphaproteobacteria</taxon>
        <taxon>Rhodospirillales</taxon>
        <taxon>Kiloniellaceae</taxon>
        <taxon>Kiloniella</taxon>
    </lineage>
</organism>
<keyword evidence="1" id="KW-1133">Transmembrane helix</keyword>
<dbReference type="Proteomes" id="UP001069802">
    <property type="component" value="Unassembled WGS sequence"/>
</dbReference>
<name>A0ABT4LJ26_9PROT</name>
<dbReference type="Pfam" id="PF09835">
    <property type="entry name" value="DUF2062"/>
    <property type="match status" value="1"/>
</dbReference>
<gene>
    <name evidence="3" type="ORF">O4H49_09940</name>
</gene>
<feature type="transmembrane region" description="Helical" evidence="1">
    <location>
        <begin position="46"/>
        <end position="71"/>
    </location>
</feature>
<sequence>MKSWFKNKMHARNKKEPSAGMLRLLYFRLVIPVLRSVDQPETVARGVMMGLALGMTPTVGVQLYMVFVVWWVCRYVLRWQFSLIIAMAWSWLSNPLTMLPLYYLYYVTGRLLLLDFDPEQDFESFSRTIGQHLTFESGLWGTVVEVFRFMLEKAGTSILVGFLPYSIGLGLVGYWVSFKLATRYAEARKKRLAGLNAIDDIPS</sequence>
<proteinExistence type="predicted"/>